<comment type="subcellular location">
    <subcellularLocation>
        <location evidence="1">Membrane</location>
        <topology evidence="1">Multi-pass membrane protein</topology>
    </subcellularLocation>
</comment>
<feature type="domain" description="ABC transporter" evidence="10">
    <location>
        <begin position="3"/>
        <end position="243"/>
    </location>
</feature>
<dbReference type="GO" id="GO:0055085">
    <property type="term" value="P:transmembrane transport"/>
    <property type="evidence" value="ECO:0000318"/>
    <property type="project" value="GO_Central"/>
</dbReference>
<dbReference type="Pfam" id="PF00005">
    <property type="entry name" value="ABC_tran"/>
    <property type="match status" value="1"/>
</dbReference>
<accession>D8S940</accession>
<dbReference type="PANTHER" id="PTHR48042:SF11">
    <property type="entry name" value="ABC TRANSPORTER G FAMILY MEMBER 11"/>
    <property type="match status" value="1"/>
</dbReference>
<feature type="transmembrane region" description="Helical" evidence="9">
    <location>
        <begin position="485"/>
        <end position="504"/>
    </location>
</feature>
<dbReference type="InterPro" id="IPR052215">
    <property type="entry name" value="Plant_ABCG"/>
</dbReference>
<reference evidence="11 12" key="1">
    <citation type="journal article" date="2011" name="Science">
        <title>The Selaginella genome identifies genetic changes associated with the evolution of vascular plants.</title>
        <authorList>
            <person name="Banks J.A."/>
            <person name="Nishiyama T."/>
            <person name="Hasebe M."/>
            <person name="Bowman J.L."/>
            <person name="Gribskov M."/>
            <person name="dePamphilis C."/>
            <person name="Albert V.A."/>
            <person name="Aono N."/>
            <person name="Aoyama T."/>
            <person name="Ambrose B.A."/>
            <person name="Ashton N.W."/>
            <person name="Axtell M.J."/>
            <person name="Barker E."/>
            <person name="Barker M.S."/>
            <person name="Bennetzen J.L."/>
            <person name="Bonawitz N.D."/>
            <person name="Chapple C."/>
            <person name="Cheng C."/>
            <person name="Correa L.G."/>
            <person name="Dacre M."/>
            <person name="DeBarry J."/>
            <person name="Dreyer I."/>
            <person name="Elias M."/>
            <person name="Engstrom E.M."/>
            <person name="Estelle M."/>
            <person name="Feng L."/>
            <person name="Finet C."/>
            <person name="Floyd S.K."/>
            <person name="Frommer W.B."/>
            <person name="Fujita T."/>
            <person name="Gramzow L."/>
            <person name="Gutensohn M."/>
            <person name="Harholt J."/>
            <person name="Hattori M."/>
            <person name="Heyl A."/>
            <person name="Hirai T."/>
            <person name="Hiwatashi Y."/>
            <person name="Ishikawa M."/>
            <person name="Iwata M."/>
            <person name="Karol K.G."/>
            <person name="Koehler B."/>
            <person name="Kolukisaoglu U."/>
            <person name="Kubo M."/>
            <person name="Kurata T."/>
            <person name="Lalonde S."/>
            <person name="Li K."/>
            <person name="Li Y."/>
            <person name="Litt A."/>
            <person name="Lyons E."/>
            <person name="Manning G."/>
            <person name="Maruyama T."/>
            <person name="Michael T.P."/>
            <person name="Mikami K."/>
            <person name="Miyazaki S."/>
            <person name="Morinaga S."/>
            <person name="Murata T."/>
            <person name="Mueller-Roeber B."/>
            <person name="Nelson D.R."/>
            <person name="Obara M."/>
            <person name="Oguri Y."/>
            <person name="Olmstead R.G."/>
            <person name="Onodera N."/>
            <person name="Petersen B.L."/>
            <person name="Pils B."/>
            <person name="Prigge M."/>
            <person name="Rensing S.A."/>
            <person name="Riano-Pachon D.M."/>
            <person name="Roberts A.W."/>
            <person name="Sato Y."/>
            <person name="Scheller H.V."/>
            <person name="Schulz B."/>
            <person name="Schulz C."/>
            <person name="Shakirov E.V."/>
            <person name="Shibagaki N."/>
            <person name="Shinohara N."/>
            <person name="Shippen D.E."/>
            <person name="Soerensen I."/>
            <person name="Sotooka R."/>
            <person name="Sugimoto N."/>
            <person name="Sugita M."/>
            <person name="Sumikawa N."/>
            <person name="Tanurdzic M."/>
            <person name="Theissen G."/>
            <person name="Ulvskov P."/>
            <person name="Wakazuki S."/>
            <person name="Weng J.K."/>
            <person name="Willats W.W."/>
            <person name="Wipf D."/>
            <person name="Wolf P.G."/>
            <person name="Yang L."/>
            <person name="Zimmer A.D."/>
            <person name="Zhu Q."/>
            <person name="Mitros T."/>
            <person name="Hellsten U."/>
            <person name="Loque D."/>
            <person name="Otillar R."/>
            <person name="Salamov A."/>
            <person name="Schmutz J."/>
            <person name="Shapiro H."/>
            <person name="Lindquist E."/>
            <person name="Lucas S."/>
            <person name="Rokhsar D."/>
            <person name="Grigoriev I.V."/>
        </authorList>
    </citation>
    <scope>NUCLEOTIDE SEQUENCE [LARGE SCALE GENOMIC DNA]</scope>
</reference>
<dbReference type="PANTHER" id="PTHR48042">
    <property type="entry name" value="ABC TRANSPORTER G FAMILY MEMBER 11"/>
    <property type="match status" value="1"/>
</dbReference>
<evidence type="ECO:0000259" key="10">
    <source>
        <dbReference type="PROSITE" id="PS50893"/>
    </source>
</evidence>
<dbReference type="GO" id="GO:0140359">
    <property type="term" value="F:ABC-type transporter activity"/>
    <property type="evidence" value="ECO:0007669"/>
    <property type="project" value="InterPro"/>
</dbReference>
<dbReference type="Pfam" id="PF01061">
    <property type="entry name" value="ABC2_membrane"/>
    <property type="match status" value="1"/>
</dbReference>
<dbReference type="SUPFAM" id="SSF52540">
    <property type="entry name" value="P-loop containing nucleoside triphosphate hydrolases"/>
    <property type="match status" value="1"/>
</dbReference>
<dbReference type="HOGENOM" id="CLU_000604_57_7_1"/>
<dbReference type="GO" id="GO:0016887">
    <property type="term" value="F:ATP hydrolysis activity"/>
    <property type="evidence" value="ECO:0007669"/>
    <property type="project" value="InterPro"/>
</dbReference>
<sequence>MDVAWKDLSVSVSNGRVLLESMCGYAQSGQVTAIMGPSGSGKSTLLDAVAGRLAKNARREGSIFVNGNLQTNMRHGTAAYVKQEDVLLGTLTVLETITYSAQLRLPHSLPQSQKMEMVESVITEMGLGDCKHTVVGGWFSPGLSGGEKRRVSIALEILTQPSLLFMDEPTSGLDSASAFYVIKTIKNLATSKRTVIMSIHQPSSEVFEQFDNLCLLSQGALVYFGDAMEASTFFESAGFPCPLRRNPSDHYLRVINSDFDNVQNKFKVLIYIETQEIVPASEAIKVLTNAFQNLHLRSLHTKVDILCVTKVNLLDSLCDTPRVLHQLSTLTRRSFINMTRDIGYYWLRIFVYFMLSIVIGSIYFNVGTKYNSIAARIGCMAFIGKFLTFMSIGGFPSFIEEIKVFNHEKQNGYYGPIVFTLANTLSSIPYLLLISLISTSVFYNMVKLHPGFDHFIFFVLNLFASVTVVESLMMCVASIVPNFLMGIITGSGILGLFMLVDGFFKLANELPKGFWKYPMHYIAFQTYLLQGLYENDFQGLEFDNNDIFGGKLSGTTILKQYQVDLSRSKWLNFIILLSMILVYRGIFITIIKLTQLIDGKPLMFKINSRTFKKINA</sequence>
<feature type="transmembrane region" description="Helical" evidence="9">
    <location>
        <begin position="373"/>
        <end position="393"/>
    </location>
</feature>
<dbReference type="InterPro" id="IPR003439">
    <property type="entry name" value="ABC_transporter-like_ATP-bd"/>
</dbReference>
<dbReference type="Proteomes" id="UP000001514">
    <property type="component" value="Unassembled WGS sequence"/>
</dbReference>
<evidence type="ECO:0000313" key="11">
    <source>
        <dbReference type="EMBL" id="EFJ19137.1"/>
    </source>
</evidence>
<keyword evidence="8 9" id="KW-0472">Membrane</keyword>
<evidence type="ECO:0000256" key="3">
    <source>
        <dbReference type="ARBA" id="ARBA00022448"/>
    </source>
</evidence>
<evidence type="ECO:0000256" key="5">
    <source>
        <dbReference type="ARBA" id="ARBA00022741"/>
    </source>
</evidence>
<feature type="transmembrane region" description="Helical" evidence="9">
    <location>
        <begin position="345"/>
        <end position="366"/>
    </location>
</feature>
<evidence type="ECO:0000256" key="1">
    <source>
        <dbReference type="ARBA" id="ARBA00004141"/>
    </source>
</evidence>
<dbReference type="Pfam" id="PF19055">
    <property type="entry name" value="ABC2_membrane_7"/>
    <property type="match status" value="1"/>
</dbReference>
<name>D8S940_SELML</name>
<dbReference type="InterPro" id="IPR017871">
    <property type="entry name" value="ABC_transporter-like_CS"/>
</dbReference>
<feature type="transmembrane region" description="Helical" evidence="9">
    <location>
        <begin position="570"/>
        <end position="591"/>
    </location>
</feature>
<evidence type="ECO:0000313" key="12">
    <source>
        <dbReference type="Proteomes" id="UP000001514"/>
    </source>
</evidence>
<dbReference type="KEGG" id="smo:SELMODRAFT_111419"/>
<dbReference type="InterPro" id="IPR027417">
    <property type="entry name" value="P-loop_NTPase"/>
</dbReference>
<dbReference type="PROSITE" id="PS00211">
    <property type="entry name" value="ABC_TRANSPORTER_1"/>
    <property type="match status" value="1"/>
</dbReference>
<feature type="transmembrane region" description="Helical" evidence="9">
    <location>
        <begin position="413"/>
        <end position="443"/>
    </location>
</feature>
<keyword evidence="12" id="KW-1185">Reference proteome</keyword>
<evidence type="ECO:0000256" key="9">
    <source>
        <dbReference type="SAM" id="Phobius"/>
    </source>
</evidence>
<evidence type="ECO:0000256" key="2">
    <source>
        <dbReference type="ARBA" id="ARBA00005814"/>
    </source>
</evidence>
<dbReference type="InterPro" id="IPR013525">
    <property type="entry name" value="ABC2_TM"/>
</dbReference>
<comment type="similarity">
    <text evidence="2">Belongs to the ABC transporter superfamily. ABCG family. Eye pigment precursor importer (TC 3.A.1.204) subfamily.</text>
</comment>
<keyword evidence="5" id="KW-0547">Nucleotide-binding</keyword>
<proteinExistence type="inferred from homology"/>
<dbReference type="InterPro" id="IPR043926">
    <property type="entry name" value="ABCG_dom"/>
</dbReference>
<organism evidence="12">
    <name type="scientific">Selaginella moellendorffii</name>
    <name type="common">Spikemoss</name>
    <dbReference type="NCBI Taxonomy" id="88036"/>
    <lineage>
        <taxon>Eukaryota</taxon>
        <taxon>Viridiplantae</taxon>
        <taxon>Streptophyta</taxon>
        <taxon>Embryophyta</taxon>
        <taxon>Tracheophyta</taxon>
        <taxon>Lycopodiopsida</taxon>
        <taxon>Selaginellales</taxon>
        <taxon>Selaginellaceae</taxon>
        <taxon>Selaginella</taxon>
    </lineage>
</organism>
<evidence type="ECO:0000256" key="7">
    <source>
        <dbReference type="ARBA" id="ARBA00022989"/>
    </source>
</evidence>
<dbReference type="SMART" id="SM00382">
    <property type="entry name" value="AAA"/>
    <property type="match status" value="1"/>
</dbReference>
<dbReference type="InterPro" id="IPR003593">
    <property type="entry name" value="AAA+_ATPase"/>
</dbReference>
<dbReference type="Gramene" id="EFJ19137">
    <property type="protein sequence ID" value="EFJ19137"/>
    <property type="gene ID" value="SELMODRAFT_111419"/>
</dbReference>
<dbReference type="Gene3D" id="3.40.50.300">
    <property type="entry name" value="P-loop containing nucleotide triphosphate hydrolases"/>
    <property type="match status" value="1"/>
</dbReference>
<evidence type="ECO:0000256" key="8">
    <source>
        <dbReference type="ARBA" id="ARBA00023136"/>
    </source>
</evidence>
<dbReference type="AlphaFoldDB" id="D8S940"/>
<dbReference type="eggNOG" id="KOG0061">
    <property type="taxonomic scope" value="Eukaryota"/>
</dbReference>
<keyword evidence="7 9" id="KW-1133">Transmembrane helix</keyword>
<gene>
    <name evidence="11" type="primary">SmABCG48</name>
    <name evidence="11" type="ORF">SELMODRAFT_111419</name>
</gene>
<evidence type="ECO:0000256" key="6">
    <source>
        <dbReference type="ARBA" id="ARBA00022840"/>
    </source>
</evidence>
<keyword evidence="4 9" id="KW-0812">Transmembrane</keyword>
<dbReference type="GO" id="GO:0022857">
    <property type="term" value="F:transmembrane transporter activity"/>
    <property type="evidence" value="ECO:0000318"/>
    <property type="project" value="GO_Central"/>
</dbReference>
<feature type="transmembrane region" description="Helical" evidence="9">
    <location>
        <begin position="455"/>
        <end position="479"/>
    </location>
</feature>
<dbReference type="EMBL" id="GL377607">
    <property type="protein sequence ID" value="EFJ19137.1"/>
    <property type="molecule type" value="Genomic_DNA"/>
</dbReference>
<keyword evidence="6 11" id="KW-0067">ATP-binding</keyword>
<protein>
    <submittedName>
        <fullName evidence="11">ATP-binding cassette transporter</fullName>
    </submittedName>
</protein>
<dbReference type="InParanoid" id="D8S940"/>
<dbReference type="GO" id="GO:0005886">
    <property type="term" value="C:plasma membrane"/>
    <property type="evidence" value="ECO:0000318"/>
    <property type="project" value="GO_Central"/>
</dbReference>
<keyword evidence="3" id="KW-0813">Transport</keyword>
<dbReference type="PROSITE" id="PS50893">
    <property type="entry name" value="ABC_TRANSPORTER_2"/>
    <property type="match status" value="1"/>
</dbReference>
<dbReference type="GO" id="GO:0005524">
    <property type="term" value="F:ATP binding"/>
    <property type="evidence" value="ECO:0007669"/>
    <property type="project" value="UniProtKB-KW"/>
</dbReference>
<evidence type="ECO:0000256" key="4">
    <source>
        <dbReference type="ARBA" id="ARBA00022692"/>
    </source>
</evidence>